<name>A0A6J6IZS5_9ZZZZ</name>
<sequence>MKFKGLFTVLLLTFSSTIFVTPQAFATLTCAEGGTCVVGDTGPGGGKVFFVKSTGSFTKSRTVIGGMYSQTYTAALTSGEQAALSFDYLEVAPTQSGSSINFGTNGLITGGTSTLIGTGASNTSRIISTLTSDTASNNAAYFADAYSNNSKTDWFLPSYEELLLIMILSLESDSGGPNIGSFPDGLWASTTNDVTTARYSARNQLYGDVTKGAPQKVRAIRSFSAAPPGNNLNIDSEAENQRKRQAAIASARDVILKKVIAKESLSVAELQAAEEPALSTALLVELNKNLITLDRTSEIRYTDIAFQIAKCKMYDQIAGNLVGRTYPRNLITYGIIDAKYAMKSLAVSRLMNLPVADRDSINEIDAFLANEALRNAALKAKVLARVSAKR</sequence>
<gene>
    <name evidence="1" type="ORF">UFOPK1946_01074</name>
</gene>
<organism evidence="1">
    <name type="scientific">freshwater metagenome</name>
    <dbReference type="NCBI Taxonomy" id="449393"/>
    <lineage>
        <taxon>unclassified sequences</taxon>
        <taxon>metagenomes</taxon>
        <taxon>ecological metagenomes</taxon>
    </lineage>
</organism>
<dbReference type="EMBL" id="CAEZVG010000082">
    <property type="protein sequence ID" value="CAB4630091.1"/>
    <property type="molecule type" value="Genomic_DNA"/>
</dbReference>
<protein>
    <submittedName>
        <fullName evidence="1">Unannotated protein</fullName>
    </submittedName>
</protein>
<accession>A0A6J6IZS5</accession>
<dbReference type="AlphaFoldDB" id="A0A6J6IZS5"/>
<proteinExistence type="predicted"/>
<reference evidence="1" key="1">
    <citation type="submission" date="2020-05" db="EMBL/GenBank/DDBJ databases">
        <authorList>
            <person name="Chiriac C."/>
            <person name="Salcher M."/>
            <person name="Ghai R."/>
            <person name="Kavagutti S V."/>
        </authorList>
    </citation>
    <scope>NUCLEOTIDE SEQUENCE</scope>
</reference>
<evidence type="ECO:0000313" key="1">
    <source>
        <dbReference type="EMBL" id="CAB4630091.1"/>
    </source>
</evidence>